<organism evidence="2 3">
    <name type="scientific">Mugilogobius chulae</name>
    <name type="common">yellowstripe goby</name>
    <dbReference type="NCBI Taxonomy" id="88201"/>
    <lineage>
        <taxon>Eukaryota</taxon>
        <taxon>Metazoa</taxon>
        <taxon>Chordata</taxon>
        <taxon>Craniata</taxon>
        <taxon>Vertebrata</taxon>
        <taxon>Euteleostomi</taxon>
        <taxon>Actinopterygii</taxon>
        <taxon>Neopterygii</taxon>
        <taxon>Teleostei</taxon>
        <taxon>Neoteleostei</taxon>
        <taxon>Acanthomorphata</taxon>
        <taxon>Gobiaria</taxon>
        <taxon>Gobiiformes</taxon>
        <taxon>Gobioidei</taxon>
        <taxon>Gobiidae</taxon>
        <taxon>Gobionellinae</taxon>
        <taxon>Mugilogobius</taxon>
    </lineage>
</organism>
<proteinExistence type="predicted"/>
<gene>
    <name evidence="2" type="ORF">WMY93_030351</name>
</gene>
<evidence type="ECO:0000313" key="2">
    <source>
        <dbReference type="EMBL" id="KAK7878515.1"/>
    </source>
</evidence>
<reference evidence="3" key="1">
    <citation type="submission" date="2024-04" db="EMBL/GenBank/DDBJ databases">
        <title>Salinicola lusitanus LLJ914,a marine bacterium isolated from the Okinawa Trough.</title>
        <authorList>
            <person name="Li J."/>
        </authorList>
    </citation>
    <scope>NUCLEOTIDE SEQUENCE [LARGE SCALE GENOMIC DNA]</scope>
</reference>
<evidence type="ECO:0000313" key="3">
    <source>
        <dbReference type="Proteomes" id="UP001460270"/>
    </source>
</evidence>
<feature type="region of interest" description="Disordered" evidence="1">
    <location>
        <begin position="66"/>
        <end position="124"/>
    </location>
</feature>
<protein>
    <submittedName>
        <fullName evidence="2">Uncharacterized protein</fullName>
    </submittedName>
</protein>
<feature type="compositionally biased region" description="Low complexity" evidence="1">
    <location>
        <begin position="90"/>
        <end position="102"/>
    </location>
</feature>
<name>A0AAW0MGX7_9GOBI</name>
<dbReference type="EMBL" id="JBBPFD010000491">
    <property type="protein sequence ID" value="KAK7878515.1"/>
    <property type="molecule type" value="Genomic_DNA"/>
</dbReference>
<evidence type="ECO:0000256" key="1">
    <source>
        <dbReference type="SAM" id="MobiDB-lite"/>
    </source>
</evidence>
<comment type="caution">
    <text evidence="2">The sequence shown here is derived from an EMBL/GenBank/DDBJ whole genome shotgun (WGS) entry which is preliminary data.</text>
</comment>
<dbReference type="Proteomes" id="UP001460270">
    <property type="component" value="Unassembled WGS sequence"/>
</dbReference>
<keyword evidence="3" id="KW-1185">Reference proteome</keyword>
<sequence>MHSRNMAKRKSCDLRAATDISALSVTTSTLLPVVQTLVPQTCPRHDPTQEISSACWVKKSPLPAVPRAGHRQKEKGDPSLAAHPAALRLSTASTSPCSTSSAGRPTAGFVTPSYTLHPLPNTTS</sequence>
<dbReference type="AlphaFoldDB" id="A0AAW0MGX7"/>
<accession>A0AAW0MGX7</accession>